<gene>
    <name evidence="9" type="ORF">GCM10023093_23050</name>
</gene>
<sequence length="423" mass="48874">MHFYASFTPTMRDKLVAFLLKPQTLLVVFIGLAVIAGVQQILLGTHPFIMPKPGTFPEDIMNKPEYMNQFIGRQMTEYNNYLIFKYSYFHLLDGTNLYGLYPDRHWDFYKYSPTFAMLMGTMAYLPDVIGICIWDILNAIAVFFAIRMLPFKTRTQSLLLWFVALELLTCLQNTQSNGLMCGLMIAGYACMHRGKPLWATLWLVLAAYIKVYSLIGFSFFLLYPGRVRFALYAAMWMVVLWALPLLVTPFNTLLWQYQNWKDLIAADAVAATGISVAGWLETWFGMRDVKTMVSIAGIVLYMVQFIRWDVYRNEAYRLLILASMLVWVVIFNHKAESPTFIITVAGVGIWFFTQPRTMWRTVVFALVFIFTSLGTTDIFPPVVRNNFIYPYDIKVVPCIIAWVAILVDILRLRKDAMVRSWAE</sequence>
<evidence type="ECO:0000256" key="4">
    <source>
        <dbReference type="ARBA" id="ARBA00022692"/>
    </source>
</evidence>
<keyword evidence="6 8" id="KW-0472">Membrane</keyword>
<reference evidence="10" key="1">
    <citation type="journal article" date="2019" name="Int. J. Syst. Evol. Microbiol.">
        <title>The Global Catalogue of Microorganisms (GCM) 10K type strain sequencing project: providing services to taxonomists for standard genome sequencing and annotation.</title>
        <authorList>
            <consortium name="The Broad Institute Genomics Platform"/>
            <consortium name="The Broad Institute Genome Sequencing Center for Infectious Disease"/>
            <person name="Wu L."/>
            <person name="Ma J."/>
        </authorList>
    </citation>
    <scope>NUCLEOTIDE SEQUENCE [LARGE SCALE GENOMIC DNA]</scope>
    <source>
        <strain evidence="10">JCM 32105</strain>
    </source>
</reference>
<protein>
    <submittedName>
        <fullName evidence="9">Glycosyltransferase family 87 protein</fullName>
    </submittedName>
</protein>
<evidence type="ECO:0000256" key="8">
    <source>
        <dbReference type="SAM" id="Phobius"/>
    </source>
</evidence>
<evidence type="ECO:0000256" key="2">
    <source>
        <dbReference type="ARBA" id="ARBA00022475"/>
    </source>
</evidence>
<evidence type="ECO:0000313" key="9">
    <source>
        <dbReference type="EMBL" id="GAA4467331.1"/>
    </source>
</evidence>
<keyword evidence="10" id="KW-1185">Reference proteome</keyword>
<feature type="transmembrane region" description="Helical" evidence="8">
    <location>
        <begin position="315"/>
        <end position="331"/>
    </location>
</feature>
<feature type="transmembrane region" description="Helical" evidence="8">
    <location>
        <begin position="24"/>
        <end position="43"/>
    </location>
</feature>
<feature type="transmembrane region" description="Helical" evidence="8">
    <location>
        <begin position="337"/>
        <end position="353"/>
    </location>
</feature>
<keyword evidence="3" id="KW-0808">Transferase</keyword>
<dbReference type="EMBL" id="BAABFA010000015">
    <property type="protein sequence ID" value="GAA4467331.1"/>
    <property type="molecule type" value="Genomic_DNA"/>
</dbReference>
<comment type="subcellular location">
    <subcellularLocation>
        <location evidence="1">Cell membrane</location>
        <topology evidence="1">Multi-pass membrane protein</topology>
    </subcellularLocation>
</comment>
<dbReference type="Pfam" id="PF09594">
    <property type="entry name" value="GT87"/>
    <property type="match status" value="1"/>
</dbReference>
<feature type="transmembrane region" description="Helical" evidence="8">
    <location>
        <begin position="124"/>
        <end position="146"/>
    </location>
</feature>
<comment type="caution">
    <text evidence="9">The sequence shown here is derived from an EMBL/GenBank/DDBJ whole genome shotgun (WGS) entry which is preliminary data.</text>
</comment>
<keyword evidence="5 8" id="KW-1133">Transmembrane helix</keyword>
<evidence type="ECO:0000256" key="5">
    <source>
        <dbReference type="ARBA" id="ARBA00022989"/>
    </source>
</evidence>
<organism evidence="9 10">
    <name type="scientific">Nemorincola caseinilytica</name>
    <dbReference type="NCBI Taxonomy" id="2054315"/>
    <lineage>
        <taxon>Bacteria</taxon>
        <taxon>Pseudomonadati</taxon>
        <taxon>Bacteroidota</taxon>
        <taxon>Chitinophagia</taxon>
        <taxon>Chitinophagales</taxon>
        <taxon>Chitinophagaceae</taxon>
        <taxon>Nemorincola</taxon>
    </lineage>
</organism>
<dbReference type="Proteomes" id="UP001500067">
    <property type="component" value="Unassembled WGS sequence"/>
</dbReference>
<evidence type="ECO:0000256" key="6">
    <source>
        <dbReference type="ARBA" id="ARBA00023136"/>
    </source>
</evidence>
<evidence type="ECO:0000313" key="10">
    <source>
        <dbReference type="Proteomes" id="UP001500067"/>
    </source>
</evidence>
<evidence type="ECO:0000256" key="1">
    <source>
        <dbReference type="ARBA" id="ARBA00004651"/>
    </source>
</evidence>
<dbReference type="InterPro" id="IPR018584">
    <property type="entry name" value="GT87"/>
</dbReference>
<feature type="transmembrane region" description="Helical" evidence="8">
    <location>
        <begin position="362"/>
        <end position="382"/>
    </location>
</feature>
<keyword evidence="2" id="KW-1003">Cell membrane</keyword>
<name>A0ABP8NI23_9BACT</name>
<feature type="transmembrane region" description="Helical" evidence="8">
    <location>
        <begin position="158"/>
        <end position="185"/>
    </location>
</feature>
<comment type="similarity">
    <text evidence="7">Belongs to the glycosyltransferase 87 family.</text>
</comment>
<feature type="transmembrane region" description="Helical" evidence="8">
    <location>
        <begin position="229"/>
        <end position="251"/>
    </location>
</feature>
<keyword evidence="4 8" id="KW-0812">Transmembrane</keyword>
<evidence type="ECO:0000256" key="3">
    <source>
        <dbReference type="ARBA" id="ARBA00022679"/>
    </source>
</evidence>
<feature type="transmembrane region" description="Helical" evidence="8">
    <location>
        <begin position="197"/>
        <end position="223"/>
    </location>
</feature>
<feature type="transmembrane region" description="Helical" evidence="8">
    <location>
        <begin position="263"/>
        <end position="280"/>
    </location>
</feature>
<feature type="transmembrane region" description="Helical" evidence="8">
    <location>
        <begin position="388"/>
        <end position="410"/>
    </location>
</feature>
<proteinExistence type="inferred from homology"/>
<accession>A0ABP8NI23</accession>
<evidence type="ECO:0000256" key="7">
    <source>
        <dbReference type="ARBA" id="ARBA00024033"/>
    </source>
</evidence>